<dbReference type="PANTHER" id="PTHR46268">
    <property type="entry name" value="STRESS RESPONSE PROTEIN NHAX"/>
    <property type="match status" value="1"/>
</dbReference>
<dbReference type="EMBL" id="CP015772">
    <property type="protein sequence ID" value="ANH80363.1"/>
    <property type="molecule type" value="Genomic_DNA"/>
</dbReference>
<sequence length="287" mass="30855">MKKILVLTDFSDNAQHAAAYALNLAKIEQGAALILLNTFEPPVLMPPDAGGIAPDGTPSITDYSLVMEETALIEKGNQEQIVKAKEQLGAPDPSVEITTIVKEGFLGDIANEISEQESVDLVVMGIKGRSGIDKMLIGSNAIKAIEGIDKPLLIIPDKATVTGLGKIALASDLELLKEETLHQLQAFMKTTGADSLQVVTVNKEVNNPASEERVSAIKALLQPLSPTFHFIKAENVAAGLETFVAQNNISLLVFTHHERGFFSGLFHKSVGKKIAWNTTVPVLRLKN</sequence>
<proteinExistence type="inferred from homology"/>
<dbReference type="Proteomes" id="UP000077667">
    <property type="component" value="Chromosome"/>
</dbReference>
<dbReference type="SUPFAM" id="SSF52402">
    <property type="entry name" value="Adenine nucleotide alpha hydrolases-like"/>
    <property type="match status" value="2"/>
</dbReference>
<evidence type="ECO:0000313" key="3">
    <source>
        <dbReference type="EMBL" id="ANH80363.1"/>
    </source>
</evidence>
<reference evidence="3 4" key="1">
    <citation type="submission" date="2016-05" db="EMBL/GenBank/DDBJ databases">
        <title>Niabella ginsenosidivorans BS26 whole genome sequencing.</title>
        <authorList>
            <person name="Im W.T."/>
            <person name="Siddiqi M.Z."/>
        </authorList>
    </citation>
    <scope>NUCLEOTIDE SEQUENCE [LARGE SCALE GENOMIC DNA]</scope>
    <source>
        <strain evidence="3 4">BS26</strain>
    </source>
</reference>
<dbReference type="OrthoDB" id="9788959at2"/>
<evidence type="ECO:0000313" key="4">
    <source>
        <dbReference type="Proteomes" id="UP000077667"/>
    </source>
</evidence>
<dbReference type="CDD" id="cd00293">
    <property type="entry name" value="USP-like"/>
    <property type="match status" value="1"/>
</dbReference>
<feature type="domain" description="UspA" evidence="2">
    <location>
        <begin position="222"/>
        <end position="283"/>
    </location>
</feature>
<evidence type="ECO:0000259" key="2">
    <source>
        <dbReference type="Pfam" id="PF00582"/>
    </source>
</evidence>
<protein>
    <recommendedName>
        <fullName evidence="2">UspA domain-containing protein</fullName>
    </recommendedName>
</protein>
<dbReference type="RefSeq" id="WP_067752688.1">
    <property type="nucleotide sequence ID" value="NZ_CP015772.1"/>
</dbReference>
<evidence type="ECO:0000256" key="1">
    <source>
        <dbReference type="ARBA" id="ARBA00008791"/>
    </source>
</evidence>
<dbReference type="InterPro" id="IPR006015">
    <property type="entry name" value="Universal_stress_UspA"/>
</dbReference>
<dbReference type="Gene3D" id="3.40.50.12370">
    <property type="match status" value="1"/>
</dbReference>
<name>A0A1A9HYN2_9BACT</name>
<dbReference type="PRINTS" id="PR01438">
    <property type="entry name" value="UNVRSLSTRESS"/>
</dbReference>
<keyword evidence="4" id="KW-1185">Reference proteome</keyword>
<dbReference type="AlphaFoldDB" id="A0A1A9HYN2"/>
<comment type="similarity">
    <text evidence="1">Belongs to the universal stress protein A family.</text>
</comment>
<gene>
    <name evidence="3" type="ORF">A8C56_04650</name>
</gene>
<dbReference type="InterPro" id="IPR006016">
    <property type="entry name" value="UspA"/>
</dbReference>
<dbReference type="KEGG" id="nia:A8C56_04650"/>
<accession>A0A1A9HYN2</accession>
<feature type="domain" description="UspA" evidence="2">
    <location>
        <begin position="1"/>
        <end position="156"/>
    </location>
</feature>
<dbReference type="STRING" id="1176587.A8C56_04650"/>
<organism evidence="3 4">
    <name type="scientific">Niabella ginsenosidivorans</name>
    <dbReference type="NCBI Taxonomy" id="1176587"/>
    <lineage>
        <taxon>Bacteria</taxon>
        <taxon>Pseudomonadati</taxon>
        <taxon>Bacteroidota</taxon>
        <taxon>Chitinophagia</taxon>
        <taxon>Chitinophagales</taxon>
        <taxon>Chitinophagaceae</taxon>
        <taxon>Niabella</taxon>
    </lineage>
</organism>
<dbReference type="PANTHER" id="PTHR46268:SF6">
    <property type="entry name" value="UNIVERSAL STRESS PROTEIN UP12"/>
    <property type="match status" value="1"/>
</dbReference>
<dbReference type="Pfam" id="PF00582">
    <property type="entry name" value="Usp"/>
    <property type="match status" value="2"/>
</dbReference>